<comment type="caution">
    <text evidence="1">The sequence shown here is derived from an EMBL/GenBank/DDBJ whole genome shotgun (WGS) entry which is preliminary data.</text>
</comment>
<accession>A0A918N9K6</accession>
<evidence type="ECO:0000313" key="2">
    <source>
        <dbReference type="Proteomes" id="UP000626148"/>
    </source>
</evidence>
<dbReference type="Proteomes" id="UP000626148">
    <property type="component" value="Unassembled WGS sequence"/>
</dbReference>
<proteinExistence type="predicted"/>
<dbReference type="InterPro" id="IPR011978">
    <property type="entry name" value="YgfB-like"/>
</dbReference>
<keyword evidence="2" id="KW-1185">Reference proteome</keyword>
<dbReference type="NCBIfam" id="TIGR02292">
    <property type="entry name" value="ygfB_yecA"/>
    <property type="match status" value="1"/>
</dbReference>
<dbReference type="SUPFAM" id="SSF101327">
    <property type="entry name" value="YgfB-like"/>
    <property type="match status" value="1"/>
</dbReference>
<dbReference type="AlphaFoldDB" id="A0A918N9K6"/>
<dbReference type="Pfam" id="PF03695">
    <property type="entry name" value="UPF0149"/>
    <property type="match status" value="1"/>
</dbReference>
<dbReference type="RefSeq" id="WP_189608208.1">
    <property type="nucleotide sequence ID" value="NZ_BMXR01000004.1"/>
</dbReference>
<protein>
    <recommendedName>
        <fullName evidence="3">YecA family protein</fullName>
    </recommendedName>
</protein>
<evidence type="ECO:0008006" key="3">
    <source>
        <dbReference type="Google" id="ProtNLM"/>
    </source>
</evidence>
<evidence type="ECO:0000313" key="1">
    <source>
        <dbReference type="EMBL" id="GGX51103.1"/>
    </source>
</evidence>
<sequence length="182" mass="20677">MTDLDLDALADWLDDEARPEECLDIHGLHGYLTALTVCGEPLDDEWLANALGASLHDLPEDEAQWFADHCVALCQAIGNELYSDDQVGVTFEPTVDWQDSPMQFWCEGFMEVVFARPERFTHPNEDNLATLLLPIEVGSGFFADEADYQPLYRQPKLLKQMFDQIPELLTDLYLLLNSPEKL</sequence>
<reference evidence="1" key="2">
    <citation type="submission" date="2020-09" db="EMBL/GenBank/DDBJ databases">
        <authorList>
            <person name="Sun Q."/>
            <person name="Kim S."/>
        </authorList>
    </citation>
    <scope>NUCLEOTIDE SEQUENCE</scope>
    <source>
        <strain evidence="1">KCTC 22169</strain>
    </source>
</reference>
<dbReference type="InterPro" id="IPR036255">
    <property type="entry name" value="YgfB-like_sf"/>
</dbReference>
<gene>
    <name evidence="1" type="ORF">GCM10007392_17930</name>
</gene>
<organism evidence="1 2">
    <name type="scientific">Saccharospirillum salsuginis</name>
    <dbReference type="NCBI Taxonomy" id="418750"/>
    <lineage>
        <taxon>Bacteria</taxon>
        <taxon>Pseudomonadati</taxon>
        <taxon>Pseudomonadota</taxon>
        <taxon>Gammaproteobacteria</taxon>
        <taxon>Oceanospirillales</taxon>
        <taxon>Saccharospirillaceae</taxon>
        <taxon>Saccharospirillum</taxon>
    </lineage>
</organism>
<dbReference type="EMBL" id="BMXR01000004">
    <property type="protein sequence ID" value="GGX51103.1"/>
    <property type="molecule type" value="Genomic_DNA"/>
</dbReference>
<reference evidence="1" key="1">
    <citation type="journal article" date="2014" name="Int. J. Syst. Evol. Microbiol.">
        <title>Complete genome sequence of Corynebacterium casei LMG S-19264T (=DSM 44701T), isolated from a smear-ripened cheese.</title>
        <authorList>
            <consortium name="US DOE Joint Genome Institute (JGI-PGF)"/>
            <person name="Walter F."/>
            <person name="Albersmeier A."/>
            <person name="Kalinowski J."/>
            <person name="Ruckert C."/>
        </authorList>
    </citation>
    <scope>NUCLEOTIDE SEQUENCE</scope>
    <source>
        <strain evidence="1">KCTC 22169</strain>
    </source>
</reference>
<name>A0A918N9K6_9GAMM</name>